<dbReference type="Gene3D" id="3.40.50.11350">
    <property type="match status" value="1"/>
</dbReference>
<proteinExistence type="predicted"/>
<dbReference type="Proteomes" id="UP000198372">
    <property type="component" value="Unassembled WGS sequence"/>
</dbReference>
<organism evidence="1 2">
    <name type="scientific">Microbotryum intermedium</name>
    <dbReference type="NCBI Taxonomy" id="269621"/>
    <lineage>
        <taxon>Eukaryota</taxon>
        <taxon>Fungi</taxon>
        <taxon>Dikarya</taxon>
        <taxon>Basidiomycota</taxon>
        <taxon>Pucciniomycotina</taxon>
        <taxon>Microbotryomycetes</taxon>
        <taxon>Microbotryales</taxon>
        <taxon>Microbotryaceae</taxon>
        <taxon>Microbotryum</taxon>
    </lineage>
</organism>
<keyword evidence="2" id="KW-1185">Reference proteome</keyword>
<gene>
    <name evidence="1" type="ORF">BQ2448_1162</name>
</gene>
<name>A0A238FF57_9BASI</name>
<reference evidence="2" key="1">
    <citation type="submission" date="2016-09" db="EMBL/GenBank/DDBJ databases">
        <authorList>
            <person name="Jeantristanb JTB J.-T."/>
            <person name="Ricardo R."/>
        </authorList>
    </citation>
    <scope>NUCLEOTIDE SEQUENCE [LARGE SCALE GENOMIC DNA]</scope>
</reference>
<dbReference type="EMBL" id="FMSP01000005">
    <property type="protein sequence ID" value="SCV69768.1"/>
    <property type="molecule type" value="Genomic_DNA"/>
</dbReference>
<dbReference type="CDD" id="cd11296">
    <property type="entry name" value="O-FucT_like"/>
    <property type="match status" value="1"/>
</dbReference>
<evidence type="ECO:0000313" key="2">
    <source>
        <dbReference type="Proteomes" id="UP000198372"/>
    </source>
</evidence>
<dbReference type="OrthoDB" id="423313at2759"/>
<dbReference type="STRING" id="269621.A0A238FF57"/>
<accession>A0A238FF57</accession>
<evidence type="ECO:0000313" key="1">
    <source>
        <dbReference type="EMBL" id="SCV69768.1"/>
    </source>
</evidence>
<sequence>MRYLMCDSWSGLGGQFTTVLPLLLLASMTSRIAILPSFNDEQHYGKGVIMKMSLIYDLDRFREITGILLVEQDDVKIRDPNRTLTKPDEIGCYHASPWFSQALSYGDHNIQQVEIQVERQKVKASGTWDDFHYESFVLFDADFDRRMADTRAYLEKQGKKPEQFPPNIASATPSSSLMCYTNLWNLERAGHQHVSEVQRKMMAPIWSGHEPEWYFVGRYIDFAPRIWEIALNSVRTTMRSTKIPQELITMHIRRGDFLTWCPMQVNCVPTLDAFASALNDLRAELSKLLPNHYVDKFPVLVSTDERDDQKFLGDIKARGWIISDTPSDAMERSFGEGWKWADSAIAQAILSLGRRGFVGTSNSQISQLTQLRIQTYYHEERAPTRMVDKSGAWT</sequence>
<dbReference type="AlphaFoldDB" id="A0A238FF57"/>
<protein>
    <submittedName>
        <fullName evidence="1">BQ2448_1162 protein</fullName>
    </submittedName>
</protein>